<dbReference type="OrthoDB" id="5116431at2"/>
<keyword evidence="1" id="KW-0472">Membrane</keyword>
<dbReference type="AlphaFoldDB" id="A0A0S2M2C8"/>
<name>A0A0S2M2C8_9MICC</name>
<evidence type="ECO:0000313" key="3">
    <source>
        <dbReference type="Proteomes" id="UP000059574"/>
    </source>
</evidence>
<feature type="transmembrane region" description="Helical" evidence="1">
    <location>
        <begin position="17"/>
        <end position="40"/>
    </location>
</feature>
<reference evidence="3" key="1">
    <citation type="submission" date="2015-11" db="EMBL/GenBank/DDBJ databases">
        <authorList>
            <person name="Kumar R."/>
            <person name="Singh D."/>
            <person name="Swarnkar M.K."/>
            <person name="Singh A.K."/>
            <person name="Kumar S."/>
        </authorList>
    </citation>
    <scope>NUCLEOTIDE SEQUENCE [LARGE SCALE GENOMIC DNA]</scope>
    <source>
        <strain evidence="3">ERGS4:06</strain>
    </source>
</reference>
<accession>A0A0S2M2C8</accession>
<dbReference type="Proteomes" id="UP000059574">
    <property type="component" value="Chromosome"/>
</dbReference>
<organism evidence="2 3">
    <name type="scientific">Arthrobacter alpinus</name>
    <dbReference type="NCBI Taxonomy" id="656366"/>
    <lineage>
        <taxon>Bacteria</taxon>
        <taxon>Bacillati</taxon>
        <taxon>Actinomycetota</taxon>
        <taxon>Actinomycetes</taxon>
        <taxon>Micrococcales</taxon>
        <taxon>Micrococcaceae</taxon>
        <taxon>Arthrobacter</taxon>
    </lineage>
</organism>
<reference evidence="2 3" key="2">
    <citation type="journal article" date="2016" name="J. Biotechnol.">
        <title>Complete genome sequence of Arthrobacter alpinus ERGS4:06, a yellow pigmented bacterium tolerant to cold and radiations isolated from Sikkim Himalaya.</title>
        <authorList>
            <person name="Kumar R."/>
            <person name="Singh D."/>
            <person name="Swarnkar M.K."/>
            <person name="Singh A.K."/>
            <person name="Kumar S."/>
        </authorList>
    </citation>
    <scope>NUCLEOTIDE SEQUENCE [LARGE SCALE GENOMIC DNA]</scope>
    <source>
        <strain evidence="2 3">ERGS4:06</strain>
    </source>
</reference>
<dbReference type="EMBL" id="CP013200">
    <property type="protein sequence ID" value="ALO67978.1"/>
    <property type="molecule type" value="Genomic_DNA"/>
</dbReference>
<proteinExistence type="predicted"/>
<evidence type="ECO:0000256" key="1">
    <source>
        <dbReference type="SAM" id="Phobius"/>
    </source>
</evidence>
<keyword evidence="1" id="KW-0812">Transmembrane</keyword>
<protein>
    <recommendedName>
        <fullName evidence="4">Major facilitator superfamily (MFS) profile domain-containing protein</fullName>
    </recommendedName>
</protein>
<evidence type="ECO:0000313" key="2">
    <source>
        <dbReference type="EMBL" id="ALO67978.1"/>
    </source>
</evidence>
<sequence length="116" mass="12465">MAVPQPRKKALGILFRVLIYAAAFVLLIFPDVFLFIGLQALGSSMGLWVGEPTSNDGEELWATIGGAGAFLAILGCAGLGAWPLSRRYGMRPWLTMAIASGAVIMAYLLLFVPLFF</sequence>
<keyword evidence="1" id="KW-1133">Transmembrane helix</keyword>
<evidence type="ECO:0008006" key="4">
    <source>
        <dbReference type="Google" id="ProtNLM"/>
    </source>
</evidence>
<gene>
    <name evidence="2" type="ORF">AS189_17660</name>
</gene>
<feature type="transmembrane region" description="Helical" evidence="1">
    <location>
        <begin position="60"/>
        <end position="82"/>
    </location>
</feature>
<feature type="transmembrane region" description="Helical" evidence="1">
    <location>
        <begin position="94"/>
        <end position="115"/>
    </location>
</feature>